<reference evidence="8 9" key="1">
    <citation type="submission" date="2019-08" db="EMBL/GenBank/DDBJ databases">
        <title>The genome sequence of a newly discovered highly antifungal drug resistant Aspergillus species, Aspergillus tanneri NIH 1004.</title>
        <authorList>
            <person name="Mounaud S."/>
            <person name="Singh I."/>
            <person name="Joardar V."/>
            <person name="Pakala S."/>
            <person name="Pakala S."/>
            <person name="Venepally P."/>
            <person name="Chung J.K."/>
            <person name="Losada L."/>
            <person name="Nierman W.C."/>
        </authorList>
    </citation>
    <scope>NUCLEOTIDE SEQUENCE [LARGE SCALE GENOMIC DNA]</scope>
    <source>
        <strain evidence="8 9">NIH1004</strain>
    </source>
</reference>
<dbReference type="InterPro" id="IPR045170">
    <property type="entry name" value="MTOX"/>
</dbReference>
<dbReference type="Pfam" id="PF01266">
    <property type="entry name" value="DAO"/>
    <property type="match status" value="1"/>
</dbReference>
<dbReference type="EMBL" id="QUQM01000007">
    <property type="protein sequence ID" value="KAA8645833.1"/>
    <property type="molecule type" value="Genomic_DNA"/>
</dbReference>
<evidence type="ECO:0000313" key="8">
    <source>
        <dbReference type="EMBL" id="KAA8645833.1"/>
    </source>
</evidence>
<organism evidence="8 9">
    <name type="scientific">Aspergillus tanneri</name>
    <dbReference type="NCBI Taxonomy" id="1220188"/>
    <lineage>
        <taxon>Eukaryota</taxon>
        <taxon>Fungi</taxon>
        <taxon>Dikarya</taxon>
        <taxon>Ascomycota</taxon>
        <taxon>Pezizomycotina</taxon>
        <taxon>Eurotiomycetes</taxon>
        <taxon>Eurotiomycetidae</taxon>
        <taxon>Eurotiales</taxon>
        <taxon>Aspergillaceae</taxon>
        <taxon>Aspergillus</taxon>
        <taxon>Aspergillus subgen. Circumdati</taxon>
    </lineage>
</organism>
<dbReference type="PANTHER" id="PTHR10961:SF7">
    <property type="entry name" value="FAD DEPENDENT OXIDOREDUCTASE DOMAIN-CONTAINING PROTEIN"/>
    <property type="match status" value="1"/>
</dbReference>
<dbReference type="Gene3D" id="3.50.50.60">
    <property type="entry name" value="FAD/NAD(P)-binding domain"/>
    <property type="match status" value="1"/>
</dbReference>
<proteinExistence type="inferred from homology"/>
<dbReference type="GO" id="GO:0050660">
    <property type="term" value="F:flavin adenine dinucleotide binding"/>
    <property type="evidence" value="ECO:0007669"/>
    <property type="project" value="InterPro"/>
</dbReference>
<feature type="region of interest" description="Disordered" evidence="6">
    <location>
        <begin position="382"/>
        <end position="422"/>
    </location>
</feature>
<keyword evidence="5" id="KW-0560">Oxidoreductase</keyword>
<keyword evidence="4" id="KW-0274">FAD</keyword>
<dbReference type="PANTHER" id="PTHR10961">
    <property type="entry name" value="PEROXISOMAL SARCOSINE OXIDASE"/>
    <property type="match status" value="1"/>
</dbReference>
<gene>
    <name evidence="8" type="ORF">ATNIH1004_007254</name>
</gene>
<dbReference type="SUPFAM" id="SSF51905">
    <property type="entry name" value="FAD/NAD(P)-binding domain"/>
    <property type="match status" value="1"/>
</dbReference>
<dbReference type="Gene3D" id="3.30.9.10">
    <property type="entry name" value="D-Amino Acid Oxidase, subunit A, domain 2"/>
    <property type="match status" value="1"/>
</dbReference>
<dbReference type="Proteomes" id="UP000324241">
    <property type="component" value="Unassembled WGS sequence"/>
</dbReference>
<evidence type="ECO:0000256" key="1">
    <source>
        <dbReference type="ARBA" id="ARBA00001974"/>
    </source>
</evidence>
<sequence>MSSRETYDVAVIGGGPIGLCAAYEVAKSGRSVVVLEQSNFFNQAGSSNDLARMFRTMYTEDYMADLAYAAMSLWDELESDAGDDNLRLMTGLLNFGDPNYGEGGPEGTLMGPVKNLDRLNMSYKKLSRDDIERTYPFRNLPDNYIGIFAPDNGIINVPLLVRTLYRLAQDYGAKLQQYTKVTKLEPDSEGWSVTVSRPVVYHVQKLIITSGAYVNHVIRPSFDIQLRLDIWEMVASYFSVNAGPRGRIFPSMWFQFQDDIGGRSQLFYGFPALPWGPPNVARIAVDAATRRISDPDERETNVVNPSDIANTQSYIQKNIAGVDSCADNMFVMDFIPEEHLKGGAAKSVVLFTAGWGMKFVPLIGRALRELALGGQSEYARPEFSITRKDPKTGEGLIDKAGSQPTTPGPFRYPAQGSSGRRM</sequence>
<accession>A0A5M9MLI7</accession>
<dbReference type="InterPro" id="IPR036188">
    <property type="entry name" value="FAD/NAD-bd_sf"/>
</dbReference>
<feature type="domain" description="FAD dependent oxidoreductase" evidence="7">
    <location>
        <begin position="8"/>
        <end position="370"/>
    </location>
</feature>
<comment type="similarity">
    <text evidence="2">Belongs to the MSOX/MTOX family.</text>
</comment>
<evidence type="ECO:0000256" key="6">
    <source>
        <dbReference type="SAM" id="MobiDB-lite"/>
    </source>
</evidence>
<dbReference type="VEuPathDB" id="FungiDB:EYZ11_011933"/>
<dbReference type="OrthoDB" id="424974at2759"/>
<dbReference type="GO" id="GO:0008115">
    <property type="term" value="F:sarcosine oxidase activity"/>
    <property type="evidence" value="ECO:0007669"/>
    <property type="project" value="TreeGrafter"/>
</dbReference>
<comment type="cofactor">
    <cofactor evidence="1">
        <name>FAD</name>
        <dbReference type="ChEBI" id="CHEBI:57692"/>
    </cofactor>
</comment>
<dbReference type="InterPro" id="IPR006076">
    <property type="entry name" value="FAD-dep_OxRdtase"/>
</dbReference>
<evidence type="ECO:0000256" key="5">
    <source>
        <dbReference type="ARBA" id="ARBA00023002"/>
    </source>
</evidence>
<name>A0A5M9MLI7_9EURO</name>
<protein>
    <recommendedName>
        <fullName evidence="7">FAD dependent oxidoreductase domain-containing protein</fullName>
    </recommendedName>
</protein>
<dbReference type="RefSeq" id="XP_033425194.1">
    <property type="nucleotide sequence ID" value="XM_033571879.1"/>
</dbReference>
<comment type="caution">
    <text evidence="8">The sequence shown here is derived from an EMBL/GenBank/DDBJ whole genome shotgun (WGS) entry which is preliminary data.</text>
</comment>
<evidence type="ECO:0000256" key="2">
    <source>
        <dbReference type="ARBA" id="ARBA00010989"/>
    </source>
</evidence>
<keyword evidence="3" id="KW-0285">Flavoprotein</keyword>
<evidence type="ECO:0000259" key="7">
    <source>
        <dbReference type="Pfam" id="PF01266"/>
    </source>
</evidence>
<dbReference type="GeneID" id="54329956"/>
<evidence type="ECO:0000256" key="4">
    <source>
        <dbReference type="ARBA" id="ARBA00022827"/>
    </source>
</evidence>
<dbReference type="AlphaFoldDB" id="A0A5M9MLI7"/>
<evidence type="ECO:0000256" key="3">
    <source>
        <dbReference type="ARBA" id="ARBA00022630"/>
    </source>
</evidence>
<evidence type="ECO:0000313" key="9">
    <source>
        <dbReference type="Proteomes" id="UP000324241"/>
    </source>
</evidence>